<dbReference type="InterPro" id="IPR002500">
    <property type="entry name" value="PAPS_reduct_dom"/>
</dbReference>
<sequence>MDLLNQLTQGINVVNVANTTFDYEKATNERVFDNFQIIVSEIRELLESDVKPCFRTGLSGKDSSLCLIATLEAYRQSINENKIEKSRPLLVHTVDTKIEALPMKFFIHFGKKHLERYAAENNINLTYDIISPTLSSEFFIKWAGSDKLISNPTRASDCTNILKLDPSFKHLANQQKTLGKTKIISLTGQRIAESANRSKNMEIQQVKDKTVENVINELNKEDGEQNITFSPIRNWSTEDVFTLLRIAGTDPMTKVEKGIIPTYFKHNALLLELYGKNANETCQVTIGANNKVESNGCGGNSNRYGCTMCTRISEDKSAISVSKKAYWSLLGTEDALRVRDWLGRLSFNSEARTMHPKAVDPALNRIIFQPNVLKSRYLEKMVRYASQLTTHAEKMAAEFSYAISIGKPETFPAYKALLEDKEMHPKARAQFLEMYKSEASKPYMPYFSTKHATLLSFKWSMLGVAAPNYRPLAIWNDIQNGKGVIPFPKLNSELPAEYSKLSSSPAEEPIVLRFHTTEFEKEFLTQGESFLNYWDKPVETMDMFENANCWGNEKATHEYPFNVFFNATLIADKTATQGFKYEIEITKVIDKKTGKNLGYSKKWSITQELISFIENKCTEALYTQHNLLIGTLQNQDEFSCKSKLNKANKTLSKLTKVEYKTPYMRPVLLNNGFRATATAVKRSTHATQRVITSKPGKPVVKTTTRSRFYTPSTTPSFAQKFVTNTQIAELNFDTHVEDELVMYDFLDEIQGDVEPIMFNEEVFDFWLSEGGLERALNDHDFSVRLAIKHRTKRRKESKIRGIRQYSNTAPITYLMQSAGLMINPSYTKQYKASLRRTHLLNEVGAFKLQSLSKEELIAYSGTVTMKQHRTDKAAYLLKVRAVRNANRIALKRAKAQHTNNVNGAYETAVNLMEKLFKLANTHMTMNAPKNKQNAVKAWFDYYGSALSNLNSFKSILLSQTDTKTLTGNAQLDMQLSNLFATLNNTLIKNMKNQDKTYNTISQWKAETANRKIVSNMSTEQKNNALLALLSA</sequence>
<organism evidence="2 3">
    <name type="scientific">Pseudoalteromonas marina</name>
    <dbReference type="NCBI Taxonomy" id="267375"/>
    <lineage>
        <taxon>Bacteria</taxon>
        <taxon>Pseudomonadati</taxon>
        <taxon>Pseudomonadota</taxon>
        <taxon>Gammaproteobacteria</taxon>
        <taxon>Alteromonadales</taxon>
        <taxon>Pseudoalteromonadaceae</taxon>
        <taxon>Pseudoalteromonas</taxon>
    </lineage>
</organism>
<accession>A0ABT9FCF4</accession>
<dbReference type="EMBL" id="JAUYVT010000004">
    <property type="protein sequence ID" value="MDP2564450.1"/>
    <property type="molecule type" value="Genomic_DNA"/>
</dbReference>
<dbReference type="SUPFAM" id="SSF52402">
    <property type="entry name" value="Adenine nucleotide alpha hydrolases-like"/>
    <property type="match status" value="1"/>
</dbReference>
<keyword evidence="3" id="KW-1185">Reference proteome</keyword>
<evidence type="ECO:0000259" key="1">
    <source>
        <dbReference type="Pfam" id="PF01507"/>
    </source>
</evidence>
<dbReference type="Gene3D" id="3.40.50.620">
    <property type="entry name" value="HUPs"/>
    <property type="match status" value="1"/>
</dbReference>
<evidence type="ECO:0000313" key="2">
    <source>
        <dbReference type="EMBL" id="MDP2564450.1"/>
    </source>
</evidence>
<dbReference type="Pfam" id="PF01507">
    <property type="entry name" value="PAPS_reduct"/>
    <property type="match status" value="1"/>
</dbReference>
<feature type="domain" description="Phosphoadenosine phosphosulphate reductase" evidence="1">
    <location>
        <begin position="104"/>
        <end position="311"/>
    </location>
</feature>
<gene>
    <name evidence="2" type="ORF">Q8W34_07370</name>
</gene>
<comment type="caution">
    <text evidence="2">The sequence shown here is derived from an EMBL/GenBank/DDBJ whole genome shotgun (WGS) entry which is preliminary data.</text>
</comment>
<proteinExistence type="predicted"/>
<evidence type="ECO:0000313" key="3">
    <source>
        <dbReference type="Proteomes" id="UP001177212"/>
    </source>
</evidence>
<dbReference type="RefSeq" id="WP_305471727.1">
    <property type="nucleotide sequence ID" value="NZ_JAUYVT010000004.1"/>
</dbReference>
<reference evidence="2" key="1">
    <citation type="submission" date="2023-07" db="EMBL/GenBank/DDBJ databases">
        <title>Genome content predicts the carbon catabolic preferences of heterotrophic bacteria.</title>
        <authorList>
            <person name="Gralka M."/>
        </authorList>
    </citation>
    <scope>NUCLEOTIDE SEQUENCE</scope>
    <source>
        <strain evidence="2">4G09</strain>
    </source>
</reference>
<dbReference type="InterPro" id="IPR014729">
    <property type="entry name" value="Rossmann-like_a/b/a_fold"/>
</dbReference>
<dbReference type="Proteomes" id="UP001177212">
    <property type="component" value="Unassembled WGS sequence"/>
</dbReference>
<name>A0ABT9FCF4_9GAMM</name>
<protein>
    <submittedName>
        <fullName evidence="2">Phosphoadenosine phosphosulfate reductase family protein</fullName>
    </submittedName>
</protein>